<dbReference type="EMBL" id="CYGY02000068">
    <property type="protein sequence ID" value="SIT49249.1"/>
    <property type="molecule type" value="Genomic_DNA"/>
</dbReference>
<gene>
    <name evidence="1" type="ORF">BN2476_680027</name>
</gene>
<evidence type="ECO:0000313" key="1">
    <source>
        <dbReference type="EMBL" id="SIT49249.1"/>
    </source>
</evidence>
<accession>A0A1N7SP78</accession>
<organism evidence="1 2">
    <name type="scientific">Paraburkholderia piptadeniae</name>
    <dbReference type="NCBI Taxonomy" id="1701573"/>
    <lineage>
        <taxon>Bacteria</taxon>
        <taxon>Pseudomonadati</taxon>
        <taxon>Pseudomonadota</taxon>
        <taxon>Betaproteobacteria</taxon>
        <taxon>Burkholderiales</taxon>
        <taxon>Burkholderiaceae</taxon>
        <taxon>Paraburkholderia</taxon>
    </lineage>
</organism>
<evidence type="ECO:0000313" key="2">
    <source>
        <dbReference type="Proteomes" id="UP000195569"/>
    </source>
</evidence>
<protein>
    <submittedName>
        <fullName evidence="1">Uncharacterized protein</fullName>
    </submittedName>
</protein>
<proteinExistence type="predicted"/>
<comment type="caution">
    <text evidence="1">The sequence shown here is derived from an EMBL/GenBank/DDBJ whole genome shotgun (WGS) entry which is preliminary data.</text>
</comment>
<dbReference type="RefSeq" id="WP_143811096.1">
    <property type="nucleotide sequence ID" value="NZ_CYGY02000068.1"/>
</dbReference>
<dbReference type="AlphaFoldDB" id="A0A1N7SP78"/>
<sequence>MMLVTNTGWADPDPVMHDLADDYRAWRYVAWTGETLNFWVIGSRAVRDDSNKPDGWLVGGPEALLEAAGELQIGTFAVYVLDYSDDDRAAGLRRVTAIWRERGQKDGAVGFWYATDTGELKPCSRLQFPPESRFELVSELVFDRCVGYVSHPEGEA</sequence>
<name>A0A1N7SP78_9BURK</name>
<dbReference type="OrthoDB" id="9096167at2"/>
<reference evidence="1" key="1">
    <citation type="submission" date="2016-12" db="EMBL/GenBank/DDBJ databases">
        <authorList>
            <person name="Moulin L."/>
        </authorList>
    </citation>
    <scope>NUCLEOTIDE SEQUENCE [LARGE SCALE GENOMIC DNA]</scope>
    <source>
        <strain evidence="1">STM 7183</strain>
    </source>
</reference>
<keyword evidence="2" id="KW-1185">Reference proteome</keyword>
<dbReference type="Proteomes" id="UP000195569">
    <property type="component" value="Unassembled WGS sequence"/>
</dbReference>